<accession>A0A0H5C7W0</accession>
<evidence type="ECO:0000313" key="1">
    <source>
        <dbReference type="EMBL" id="CEP24256.1"/>
    </source>
</evidence>
<dbReference type="Proteomes" id="UP000038830">
    <property type="component" value="Unassembled WGS sequence"/>
</dbReference>
<dbReference type="EMBL" id="CDQK01000005">
    <property type="protein sequence ID" value="CEP24256.1"/>
    <property type="molecule type" value="Genomic_DNA"/>
</dbReference>
<protein>
    <submittedName>
        <fullName evidence="1">Uncharacterized protein</fullName>
    </submittedName>
</protein>
<proteinExistence type="predicted"/>
<dbReference type="AlphaFoldDB" id="A0A0H5C7W0"/>
<evidence type="ECO:0000313" key="2">
    <source>
        <dbReference type="Proteomes" id="UP000038830"/>
    </source>
</evidence>
<name>A0A0H5C7W0_CYBJN</name>
<organism evidence="1 2">
    <name type="scientific">Cyberlindnera jadinii (strain ATCC 18201 / CBS 1600 / BCRC 20928 / JCM 3617 / NBRC 0987 / NRRL Y-1542)</name>
    <name type="common">Torula yeast</name>
    <name type="synonym">Candida utilis</name>
    <dbReference type="NCBI Taxonomy" id="983966"/>
    <lineage>
        <taxon>Eukaryota</taxon>
        <taxon>Fungi</taxon>
        <taxon>Dikarya</taxon>
        <taxon>Ascomycota</taxon>
        <taxon>Saccharomycotina</taxon>
        <taxon>Saccharomycetes</taxon>
        <taxon>Phaffomycetales</taxon>
        <taxon>Phaffomycetaceae</taxon>
        <taxon>Cyberlindnera</taxon>
    </lineage>
</organism>
<sequence length="85" mass="9667">MREVHHSPKPNQRSTFSHQLYDTNNTKIGTVDKHCMIIGKSSPCDVQPDQQHNHPLSQATAFISFRTLKHKTKMRSPSLSTPLSE</sequence>
<reference evidence="2" key="1">
    <citation type="journal article" date="2015" name="J. Biotechnol.">
        <title>The structure of the Cyberlindnera jadinii genome and its relation to Candida utilis analyzed by the occurrence of single nucleotide polymorphisms.</title>
        <authorList>
            <person name="Rupp O."/>
            <person name="Brinkrolf K."/>
            <person name="Buerth C."/>
            <person name="Kunigo M."/>
            <person name="Schneider J."/>
            <person name="Jaenicke S."/>
            <person name="Goesmann A."/>
            <person name="Puehler A."/>
            <person name="Jaeger K.-E."/>
            <person name="Ernst J.F."/>
        </authorList>
    </citation>
    <scope>NUCLEOTIDE SEQUENCE [LARGE SCALE GENOMIC DNA]</scope>
    <source>
        <strain evidence="2">ATCC 18201 / CBS 1600 / BCRC 20928 / JCM 3617 / NBRC 0987 / NRRL Y-1542</strain>
    </source>
</reference>
<gene>
    <name evidence="1" type="ORF">BN1211_5036</name>
</gene>